<reference evidence="2 3" key="1">
    <citation type="submission" date="2019-07" db="EMBL/GenBank/DDBJ databases">
        <title>Genomic Encyclopedia of Archaeal and Bacterial Type Strains, Phase II (KMG-II): from individual species to whole genera.</title>
        <authorList>
            <person name="Goeker M."/>
        </authorList>
    </citation>
    <scope>NUCLEOTIDE SEQUENCE [LARGE SCALE GENOMIC DNA]</scope>
    <source>
        <strain evidence="2 3">ATCC BAA-1139</strain>
    </source>
</reference>
<comment type="caution">
    <text evidence="2">The sequence shown here is derived from an EMBL/GenBank/DDBJ whole genome shotgun (WGS) entry which is preliminary data.</text>
</comment>
<organism evidence="2 3">
    <name type="scientific">Geobacter argillaceus</name>
    <dbReference type="NCBI Taxonomy" id="345631"/>
    <lineage>
        <taxon>Bacteria</taxon>
        <taxon>Pseudomonadati</taxon>
        <taxon>Thermodesulfobacteriota</taxon>
        <taxon>Desulfuromonadia</taxon>
        <taxon>Geobacterales</taxon>
        <taxon>Geobacteraceae</taxon>
        <taxon>Geobacter</taxon>
    </lineage>
</organism>
<accession>A0A562V5W6</accession>
<dbReference type="AlphaFoldDB" id="A0A562V5W6"/>
<keyword evidence="1" id="KW-1133">Transmembrane helix</keyword>
<evidence type="ECO:0000313" key="3">
    <source>
        <dbReference type="Proteomes" id="UP000319449"/>
    </source>
</evidence>
<gene>
    <name evidence="2" type="ORF">JN12_03900</name>
</gene>
<evidence type="ECO:0000256" key="1">
    <source>
        <dbReference type="SAM" id="Phobius"/>
    </source>
</evidence>
<feature type="transmembrane region" description="Helical" evidence="1">
    <location>
        <begin position="73"/>
        <end position="102"/>
    </location>
</feature>
<dbReference type="Pfam" id="PF05437">
    <property type="entry name" value="AzlD"/>
    <property type="match status" value="1"/>
</dbReference>
<dbReference type="Proteomes" id="UP000319449">
    <property type="component" value="Unassembled WGS sequence"/>
</dbReference>
<dbReference type="InterPro" id="IPR008407">
    <property type="entry name" value="Brnchd-chn_aa_trnsp_AzlD"/>
</dbReference>
<dbReference type="OrthoDB" id="7870017at2"/>
<feature type="transmembrane region" description="Helical" evidence="1">
    <location>
        <begin position="40"/>
        <end position="61"/>
    </location>
</feature>
<feature type="transmembrane region" description="Helical" evidence="1">
    <location>
        <begin position="6"/>
        <end position="28"/>
    </location>
</feature>
<dbReference type="EMBL" id="VLLN01000042">
    <property type="protein sequence ID" value="TWJ13311.1"/>
    <property type="molecule type" value="Genomic_DNA"/>
</dbReference>
<sequence length="107" mass="11603">MISRDYLLLIAGMALATYLPRLAPLLLLSGRQLPAWLREWLDLVPAAILGALVAPAIFAAAGPRRLELLRPEFLAAVPTFAVALKTRSLGGTVVTGMLLYWLAGKFF</sequence>
<protein>
    <submittedName>
        <fullName evidence="2">Branched-subunit amino acid transport protein</fullName>
    </submittedName>
</protein>
<proteinExistence type="predicted"/>
<keyword evidence="1" id="KW-0812">Transmembrane</keyword>
<keyword evidence="3" id="KW-1185">Reference proteome</keyword>
<evidence type="ECO:0000313" key="2">
    <source>
        <dbReference type="EMBL" id="TWJ13311.1"/>
    </source>
</evidence>
<name>A0A562V5W6_9BACT</name>
<keyword evidence="1" id="KW-0472">Membrane</keyword>
<dbReference type="RefSeq" id="WP_145025932.1">
    <property type="nucleotide sequence ID" value="NZ_VLLN01000042.1"/>
</dbReference>